<dbReference type="SUPFAM" id="SSF55347">
    <property type="entry name" value="Glyceraldehyde-3-phosphate dehydrogenase-like, C-terminal domain"/>
    <property type="match status" value="1"/>
</dbReference>
<evidence type="ECO:0000259" key="3">
    <source>
        <dbReference type="Pfam" id="PF19051"/>
    </source>
</evidence>
<evidence type="ECO:0000256" key="1">
    <source>
        <dbReference type="SAM" id="MobiDB-lite"/>
    </source>
</evidence>
<dbReference type="Pfam" id="PF19051">
    <property type="entry name" value="GFO_IDH_MocA_C2"/>
    <property type="match status" value="1"/>
</dbReference>
<sequence length="420" mass="46675">MNTPLPYNRRRFLATGAAALGVAPMAFLRAQGGSPNDEIAIALVGCGSMGNGNMKNFLNIKGVRVVAVSDVDRKNMARSQKIVNDFYKNKDCKTYADYTDLLQHPGLDAICLATPDHWHAKIGIDAANAGLDIYGEKPFTWGLKEGRELNEAITKNKVVWQTGSWQRSKGEFRRFKALIENNTLGKITKMECGTPSGMSIKKLPVSDQPPANLDWDAWCGPAGKFEYNSQIHPWNWRWMNNFGGGQLLDWVGHHVDIALWSLGLDKTGPVKVEGKGELGDHKLFDTYVKYAYEGTFEDGRVIAVSSDFMGTKFTGENGWLHADRGKLNASDRELLRNLPEDFNTKPPSHHQDFINCMRNRETPQSDAEGSHRSASFGQLALVALDSGRPLKWDPKAEKVIGDDEQAKHPRLGSRVANYKG</sequence>
<feature type="domain" description="Gfo/Idh/MocA-like oxidoreductase N-terminal" evidence="2">
    <location>
        <begin position="40"/>
        <end position="163"/>
    </location>
</feature>
<feature type="domain" description="Gfo/Idh/MocA-like oxidoreductase bacterial type C-terminal" evidence="3">
    <location>
        <begin position="176"/>
        <end position="405"/>
    </location>
</feature>
<keyword evidence="5" id="KW-1185">Reference proteome</keyword>
<accession>A0ABW2L823</accession>
<name>A0ABW2L823_9BACT</name>
<gene>
    <name evidence="4" type="ORF">ACFQY0_15245</name>
</gene>
<evidence type="ECO:0000313" key="5">
    <source>
        <dbReference type="Proteomes" id="UP001596472"/>
    </source>
</evidence>
<dbReference type="PANTHER" id="PTHR43818:SF5">
    <property type="entry name" value="OXIDOREDUCTASE FAMILY PROTEIN"/>
    <property type="match status" value="1"/>
</dbReference>
<comment type="caution">
    <text evidence="4">The sequence shown here is derived from an EMBL/GenBank/DDBJ whole genome shotgun (WGS) entry which is preliminary data.</text>
</comment>
<feature type="compositionally biased region" description="Basic and acidic residues" evidence="1">
    <location>
        <begin position="393"/>
        <end position="407"/>
    </location>
</feature>
<dbReference type="PANTHER" id="PTHR43818">
    <property type="entry name" value="BCDNA.GH03377"/>
    <property type="match status" value="1"/>
</dbReference>
<dbReference type="InterPro" id="IPR036291">
    <property type="entry name" value="NAD(P)-bd_dom_sf"/>
</dbReference>
<dbReference type="PROSITE" id="PS51318">
    <property type="entry name" value="TAT"/>
    <property type="match status" value="1"/>
</dbReference>
<reference evidence="5" key="1">
    <citation type="journal article" date="2019" name="Int. J. Syst. Evol. Microbiol.">
        <title>The Global Catalogue of Microorganisms (GCM) 10K type strain sequencing project: providing services to taxonomists for standard genome sequencing and annotation.</title>
        <authorList>
            <consortium name="The Broad Institute Genomics Platform"/>
            <consortium name="The Broad Institute Genome Sequencing Center for Infectious Disease"/>
            <person name="Wu L."/>
            <person name="Ma J."/>
        </authorList>
    </citation>
    <scope>NUCLEOTIDE SEQUENCE [LARGE SCALE GENOMIC DNA]</scope>
    <source>
        <strain evidence="5">CGMCC 4.1467</strain>
    </source>
</reference>
<dbReference type="Pfam" id="PF01408">
    <property type="entry name" value="GFO_IDH_MocA"/>
    <property type="match status" value="1"/>
</dbReference>
<dbReference type="Gene3D" id="3.30.360.10">
    <property type="entry name" value="Dihydrodipicolinate Reductase, domain 2"/>
    <property type="match status" value="1"/>
</dbReference>
<dbReference type="InterPro" id="IPR000683">
    <property type="entry name" value="Gfo/Idh/MocA-like_OxRdtase_N"/>
</dbReference>
<protein>
    <submittedName>
        <fullName evidence="4">Gfo/Idh/MocA family protein</fullName>
    </submittedName>
</protein>
<evidence type="ECO:0000313" key="4">
    <source>
        <dbReference type="EMBL" id="MFC7338549.1"/>
    </source>
</evidence>
<dbReference type="SUPFAM" id="SSF51735">
    <property type="entry name" value="NAD(P)-binding Rossmann-fold domains"/>
    <property type="match status" value="1"/>
</dbReference>
<dbReference type="InterPro" id="IPR050463">
    <property type="entry name" value="Gfo/Idh/MocA_oxidrdct_glycsds"/>
</dbReference>
<dbReference type="EMBL" id="JBHTBS010000008">
    <property type="protein sequence ID" value="MFC7338549.1"/>
    <property type="molecule type" value="Genomic_DNA"/>
</dbReference>
<organism evidence="4 5">
    <name type="scientific">Haloferula chungangensis</name>
    <dbReference type="NCBI Taxonomy" id="1048331"/>
    <lineage>
        <taxon>Bacteria</taxon>
        <taxon>Pseudomonadati</taxon>
        <taxon>Verrucomicrobiota</taxon>
        <taxon>Verrucomicrobiia</taxon>
        <taxon>Verrucomicrobiales</taxon>
        <taxon>Verrucomicrobiaceae</taxon>
        <taxon>Haloferula</taxon>
    </lineage>
</organism>
<feature type="region of interest" description="Disordered" evidence="1">
    <location>
        <begin position="393"/>
        <end position="420"/>
    </location>
</feature>
<evidence type="ECO:0000259" key="2">
    <source>
        <dbReference type="Pfam" id="PF01408"/>
    </source>
</evidence>
<dbReference type="InterPro" id="IPR043906">
    <property type="entry name" value="Gfo/Idh/MocA_OxRdtase_bact_C"/>
</dbReference>
<dbReference type="Proteomes" id="UP001596472">
    <property type="component" value="Unassembled WGS sequence"/>
</dbReference>
<dbReference type="InterPro" id="IPR006311">
    <property type="entry name" value="TAT_signal"/>
</dbReference>
<dbReference type="RefSeq" id="WP_379713990.1">
    <property type="nucleotide sequence ID" value="NZ_JBHTBS010000008.1"/>
</dbReference>
<dbReference type="Gene3D" id="3.40.50.720">
    <property type="entry name" value="NAD(P)-binding Rossmann-like Domain"/>
    <property type="match status" value="1"/>
</dbReference>
<proteinExistence type="predicted"/>